<dbReference type="AlphaFoldDB" id="A0A226F0H5"/>
<organism evidence="1 2">
    <name type="scientific">Folsomia candida</name>
    <name type="common">Springtail</name>
    <dbReference type="NCBI Taxonomy" id="158441"/>
    <lineage>
        <taxon>Eukaryota</taxon>
        <taxon>Metazoa</taxon>
        <taxon>Ecdysozoa</taxon>
        <taxon>Arthropoda</taxon>
        <taxon>Hexapoda</taxon>
        <taxon>Collembola</taxon>
        <taxon>Entomobryomorpha</taxon>
        <taxon>Isotomoidea</taxon>
        <taxon>Isotomidae</taxon>
        <taxon>Proisotominae</taxon>
        <taxon>Folsomia</taxon>
    </lineage>
</organism>
<protein>
    <submittedName>
        <fullName evidence="1">Flightin</fullName>
    </submittedName>
</protein>
<keyword evidence="2" id="KW-1185">Reference proteome</keyword>
<accession>A0A226F0H5</accession>
<dbReference type="Proteomes" id="UP000198287">
    <property type="component" value="Unassembled WGS sequence"/>
</dbReference>
<evidence type="ECO:0000313" key="1">
    <source>
        <dbReference type="EMBL" id="OXA62897.1"/>
    </source>
</evidence>
<dbReference type="STRING" id="158441.A0A226F0H5"/>
<dbReference type="OMA" id="HWARPKS"/>
<name>A0A226F0H5_FOLCA</name>
<comment type="caution">
    <text evidence="1">The sequence shown here is derived from an EMBL/GenBank/DDBJ whole genome shotgun (WGS) entry which is preliminary data.</text>
</comment>
<dbReference type="EMBL" id="LNIX01000001">
    <property type="protein sequence ID" value="OXA62897.1"/>
    <property type="molecule type" value="Genomic_DNA"/>
</dbReference>
<dbReference type="OrthoDB" id="6344929at2759"/>
<evidence type="ECO:0000313" key="2">
    <source>
        <dbReference type="Proteomes" id="UP000198287"/>
    </source>
</evidence>
<sequence>MGDAETDTGKSFAGEGPKKKALTQFCHWARPKSALYEYNYDYGSYYYRPMIDYLNSRSQGARADTVKPLFWEERALKSYMDRSRRTQSCRVNKDTILLQNIRNSNSHYVAHSKSYARKITGLGF</sequence>
<gene>
    <name evidence="1" type="ORF">Fcan01_01812</name>
</gene>
<proteinExistence type="predicted"/>
<reference evidence="1 2" key="1">
    <citation type="submission" date="2015-12" db="EMBL/GenBank/DDBJ databases">
        <title>The genome of Folsomia candida.</title>
        <authorList>
            <person name="Faddeeva A."/>
            <person name="Derks M.F."/>
            <person name="Anvar Y."/>
            <person name="Smit S."/>
            <person name="Van Straalen N."/>
            <person name="Roelofs D."/>
        </authorList>
    </citation>
    <scope>NUCLEOTIDE SEQUENCE [LARGE SCALE GENOMIC DNA]</scope>
    <source>
        <strain evidence="1 2">VU population</strain>
        <tissue evidence="1">Whole body</tissue>
    </source>
</reference>